<sequence>MNKKEESLQFLWRISADLVLNCDLLTDSTKAVVSIKPDKQVFKGETVTLRCDMQAGGDTEWTYRWYKDDRLSSNRRTQEFTVSSVTESNGGKYTCRGDRTHDFQSSEISDAVTLTVSAATLTVSEIISIHTKSSFILYCLSVGVCPKSKAPNFTLWKCSLLLM</sequence>
<evidence type="ECO:0000256" key="1">
    <source>
        <dbReference type="ARBA" id="ARBA00022729"/>
    </source>
</evidence>
<proteinExistence type="predicted"/>
<dbReference type="FunFam" id="2.60.40.10:FF:001607">
    <property type="entry name" value="Leukocyte immune-type receptor TS32.15 L2.5a"/>
    <property type="match status" value="1"/>
</dbReference>
<evidence type="ECO:0000256" key="2">
    <source>
        <dbReference type="ARBA" id="ARBA00023157"/>
    </source>
</evidence>
<reference evidence="4" key="3">
    <citation type="submission" date="2025-09" db="UniProtKB">
        <authorList>
            <consortium name="Ensembl"/>
        </authorList>
    </citation>
    <scope>IDENTIFICATION</scope>
</reference>
<dbReference type="SMART" id="SM00409">
    <property type="entry name" value="IG"/>
    <property type="match status" value="1"/>
</dbReference>
<dbReference type="InterPro" id="IPR036179">
    <property type="entry name" value="Ig-like_dom_sf"/>
</dbReference>
<evidence type="ECO:0000313" key="5">
    <source>
        <dbReference type="Proteomes" id="UP001501920"/>
    </source>
</evidence>
<feature type="domain" description="Ig-like" evidence="3">
    <location>
        <begin position="30"/>
        <end position="115"/>
    </location>
</feature>
<dbReference type="Proteomes" id="UP001501920">
    <property type="component" value="Chromosome 29"/>
</dbReference>
<keyword evidence="1" id="KW-0732">Signal</keyword>
<dbReference type="GO" id="GO:0006955">
    <property type="term" value="P:immune response"/>
    <property type="evidence" value="ECO:0007669"/>
    <property type="project" value="TreeGrafter"/>
</dbReference>
<accession>A0AAR2LWB7</accession>
<dbReference type="GO" id="GO:0004888">
    <property type="term" value="F:transmembrane signaling receptor activity"/>
    <property type="evidence" value="ECO:0007669"/>
    <property type="project" value="TreeGrafter"/>
</dbReference>
<dbReference type="GeneTree" id="ENSGT01120000272630"/>
<keyword evidence="2" id="KW-1015">Disulfide bond</keyword>
<dbReference type="Ensembl" id="ENSPNAT00000067182.1">
    <property type="protein sequence ID" value="ENSPNAP00000078621.1"/>
    <property type="gene ID" value="ENSPNAG00000032017.1"/>
</dbReference>
<dbReference type="AlphaFoldDB" id="A0AAR2LWB7"/>
<dbReference type="PANTHER" id="PTHR11481">
    <property type="entry name" value="IMMUNOGLOBULIN FC RECEPTOR"/>
    <property type="match status" value="1"/>
</dbReference>
<protein>
    <recommendedName>
        <fullName evidence="3">Ig-like domain-containing protein</fullName>
    </recommendedName>
</protein>
<dbReference type="SMART" id="SM00408">
    <property type="entry name" value="IGc2"/>
    <property type="match status" value="1"/>
</dbReference>
<dbReference type="GO" id="GO:0009897">
    <property type="term" value="C:external side of plasma membrane"/>
    <property type="evidence" value="ECO:0007669"/>
    <property type="project" value="TreeGrafter"/>
</dbReference>
<dbReference type="SUPFAM" id="SSF48726">
    <property type="entry name" value="Immunoglobulin"/>
    <property type="match status" value="1"/>
</dbReference>
<dbReference type="PROSITE" id="PS50835">
    <property type="entry name" value="IG_LIKE"/>
    <property type="match status" value="1"/>
</dbReference>
<organism evidence="4 5">
    <name type="scientific">Pygocentrus nattereri</name>
    <name type="common">Red-bellied piranha</name>
    <dbReference type="NCBI Taxonomy" id="42514"/>
    <lineage>
        <taxon>Eukaryota</taxon>
        <taxon>Metazoa</taxon>
        <taxon>Chordata</taxon>
        <taxon>Craniata</taxon>
        <taxon>Vertebrata</taxon>
        <taxon>Euteleostomi</taxon>
        <taxon>Actinopterygii</taxon>
        <taxon>Neopterygii</taxon>
        <taxon>Teleostei</taxon>
        <taxon>Ostariophysi</taxon>
        <taxon>Characiformes</taxon>
        <taxon>Characoidei</taxon>
        <taxon>Pygocentrus</taxon>
    </lineage>
</organism>
<keyword evidence="5" id="KW-1185">Reference proteome</keyword>
<dbReference type="InterPro" id="IPR050488">
    <property type="entry name" value="Ig_Fc_receptor"/>
</dbReference>
<dbReference type="Gene3D" id="2.60.40.10">
    <property type="entry name" value="Immunoglobulins"/>
    <property type="match status" value="1"/>
</dbReference>
<name>A0AAR2LWB7_PYGNA</name>
<dbReference type="InterPro" id="IPR013783">
    <property type="entry name" value="Ig-like_fold"/>
</dbReference>
<evidence type="ECO:0000259" key="3">
    <source>
        <dbReference type="PROSITE" id="PS50835"/>
    </source>
</evidence>
<dbReference type="Pfam" id="PF13895">
    <property type="entry name" value="Ig_2"/>
    <property type="match status" value="1"/>
</dbReference>
<evidence type="ECO:0000313" key="4">
    <source>
        <dbReference type="Ensembl" id="ENSPNAP00000078621.1"/>
    </source>
</evidence>
<dbReference type="InterPro" id="IPR003599">
    <property type="entry name" value="Ig_sub"/>
</dbReference>
<dbReference type="InterPro" id="IPR003598">
    <property type="entry name" value="Ig_sub2"/>
</dbReference>
<reference evidence="4" key="2">
    <citation type="submission" date="2025-08" db="UniProtKB">
        <authorList>
            <consortium name="Ensembl"/>
        </authorList>
    </citation>
    <scope>IDENTIFICATION</scope>
</reference>
<dbReference type="PANTHER" id="PTHR11481:SF64">
    <property type="entry name" value="FC RECEPTOR-LIKE PROTEIN 4"/>
    <property type="match status" value="1"/>
</dbReference>
<dbReference type="GO" id="GO:0007166">
    <property type="term" value="P:cell surface receptor signaling pathway"/>
    <property type="evidence" value="ECO:0007669"/>
    <property type="project" value="TreeGrafter"/>
</dbReference>
<reference evidence="4 5" key="1">
    <citation type="submission" date="2020-10" db="EMBL/GenBank/DDBJ databases">
        <title>Pygocentrus nattereri (red-bellied piranha) genome, fPygNat1, primary haplotype.</title>
        <authorList>
            <person name="Myers G."/>
            <person name="Meyer A."/>
            <person name="Karagic N."/>
            <person name="Pippel M."/>
            <person name="Winkler S."/>
            <person name="Tracey A."/>
            <person name="Wood J."/>
            <person name="Formenti G."/>
            <person name="Howe K."/>
            <person name="Fedrigo O."/>
            <person name="Jarvis E.D."/>
        </authorList>
    </citation>
    <scope>NUCLEOTIDE SEQUENCE [LARGE SCALE GENOMIC DNA]</scope>
</reference>
<dbReference type="InterPro" id="IPR007110">
    <property type="entry name" value="Ig-like_dom"/>
</dbReference>